<gene>
    <name evidence="2" type="ORF">Zmor_010584</name>
</gene>
<dbReference type="Proteomes" id="UP001168821">
    <property type="component" value="Unassembled WGS sequence"/>
</dbReference>
<name>A0AA38MK25_9CUCU</name>
<protein>
    <recommendedName>
        <fullName evidence="4">HMG box domain-containing protein</fullName>
    </recommendedName>
</protein>
<dbReference type="GO" id="GO:0005634">
    <property type="term" value="C:nucleus"/>
    <property type="evidence" value="ECO:0007669"/>
    <property type="project" value="UniProtKB-ARBA"/>
</dbReference>
<dbReference type="SUPFAM" id="SSF47095">
    <property type="entry name" value="HMG-box"/>
    <property type="match status" value="1"/>
</dbReference>
<dbReference type="EMBL" id="JALNTZ010000003">
    <property type="protein sequence ID" value="KAJ3658867.1"/>
    <property type="molecule type" value="Genomic_DNA"/>
</dbReference>
<evidence type="ECO:0000313" key="2">
    <source>
        <dbReference type="EMBL" id="KAJ3658867.1"/>
    </source>
</evidence>
<dbReference type="Gene3D" id="1.10.30.10">
    <property type="entry name" value="High mobility group box domain"/>
    <property type="match status" value="1"/>
</dbReference>
<feature type="region of interest" description="Disordered" evidence="1">
    <location>
        <begin position="88"/>
        <end position="109"/>
    </location>
</feature>
<dbReference type="GO" id="GO:0035092">
    <property type="term" value="P:sperm DNA condensation"/>
    <property type="evidence" value="ECO:0007669"/>
    <property type="project" value="InterPro"/>
</dbReference>
<proteinExistence type="predicted"/>
<reference evidence="2" key="1">
    <citation type="journal article" date="2023" name="G3 (Bethesda)">
        <title>Whole genome assemblies of Zophobas morio and Tenebrio molitor.</title>
        <authorList>
            <person name="Kaur S."/>
            <person name="Stinson S.A."/>
            <person name="diCenzo G.C."/>
        </authorList>
    </citation>
    <scope>NUCLEOTIDE SEQUENCE</scope>
    <source>
        <strain evidence="2">QUZm001</strain>
    </source>
</reference>
<evidence type="ECO:0000313" key="3">
    <source>
        <dbReference type="Proteomes" id="UP001168821"/>
    </source>
</evidence>
<dbReference type="CDD" id="cd00084">
    <property type="entry name" value="HMG-box_SF"/>
    <property type="match status" value="1"/>
</dbReference>
<dbReference type="InterPro" id="IPR036910">
    <property type="entry name" value="HMG_box_dom_sf"/>
</dbReference>
<dbReference type="InterPro" id="IPR024460">
    <property type="entry name" value="Protamine-like"/>
</dbReference>
<dbReference type="AlphaFoldDB" id="A0AA38MK25"/>
<feature type="compositionally biased region" description="Basic residues" evidence="1">
    <location>
        <begin position="17"/>
        <end position="29"/>
    </location>
</feature>
<feature type="region of interest" description="Disordered" evidence="1">
    <location>
        <begin position="1"/>
        <end position="29"/>
    </location>
</feature>
<keyword evidence="3" id="KW-1185">Reference proteome</keyword>
<accession>A0AA38MK25</accession>
<evidence type="ECO:0000256" key="1">
    <source>
        <dbReference type="SAM" id="MobiDB-lite"/>
    </source>
</evidence>
<comment type="caution">
    <text evidence="2">The sequence shown here is derived from an EMBL/GenBank/DDBJ whole genome shotgun (WGS) entry which is preliminary data.</text>
</comment>
<organism evidence="2 3">
    <name type="scientific">Zophobas morio</name>
    <dbReference type="NCBI Taxonomy" id="2755281"/>
    <lineage>
        <taxon>Eukaryota</taxon>
        <taxon>Metazoa</taxon>
        <taxon>Ecdysozoa</taxon>
        <taxon>Arthropoda</taxon>
        <taxon>Hexapoda</taxon>
        <taxon>Insecta</taxon>
        <taxon>Pterygota</taxon>
        <taxon>Neoptera</taxon>
        <taxon>Endopterygota</taxon>
        <taxon>Coleoptera</taxon>
        <taxon>Polyphaga</taxon>
        <taxon>Cucujiformia</taxon>
        <taxon>Tenebrionidae</taxon>
        <taxon>Zophobas</taxon>
    </lineage>
</organism>
<dbReference type="Pfam" id="PF06382">
    <property type="entry name" value="Protamine_like"/>
    <property type="match status" value="1"/>
</dbReference>
<sequence length="109" mass="13023">MKRSQRLTWSKDFRGRPTPKKPPKKKAARVKNILSRNPFLNFLRDFRNWNPRLASSQLMQKGAELWRSMSDRHKLLYCQLAKHAPVKKKKKIVKAKRGNVVRATRCRRR</sequence>
<evidence type="ECO:0008006" key="4">
    <source>
        <dbReference type="Google" id="ProtNLM"/>
    </source>
</evidence>